<proteinExistence type="predicted"/>
<protein>
    <submittedName>
        <fullName evidence="1">Uncharacterized protein</fullName>
    </submittedName>
</protein>
<sequence>KLQEGEKTRFPSTQRDEIEAIFLTQPILALSNLTSDVQDRKVQLSKQIRPAE</sequence>
<evidence type="ECO:0000313" key="1">
    <source>
        <dbReference type="EMBL" id="CAF4623247.1"/>
    </source>
</evidence>
<reference evidence="1" key="1">
    <citation type="submission" date="2021-02" db="EMBL/GenBank/DDBJ databases">
        <authorList>
            <person name="Nowell W R."/>
        </authorList>
    </citation>
    <scope>NUCLEOTIDE SEQUENCE</scope>
</reference>
<dbReference type="AlphaFoldDB" id="A0A8S2ZBW3"/>
<evidence type="ECO:0000313" key="2">
    <source>
        <dbReference type="Proteomes" id="UP000676336"/>
    </source>
</evidence>
<comment type="caution">
    <text evidence="1">The sequence shown here is derived from an EMBL/GenBank/DDBJ whole genome shotgun (WGS) entry which is preliminary data.</text>
</comment>
<accession>A0A8S2ZBW3</accession>
<dbReference type="Proteomes" id="UP000676336">
    <property type="component" value="Unassembled WGS sequence"/>
</dbReference>
<name>A0A8S2ZBW3_9BILA</name>
<gene>
    <name evidence="1" type="ORF">SMN809_LOCUS39982</name>
</gene>
<dbReference type="EMBL" id="CAJOBI010108813">
    <property type="protein sequence ID" value="CAF4623247.1"/>
    <property type="molecule type" value="Genomic_DNA"/>
</dbReference>
<feature type="non-terminal residue" evidence="1">
    <location>
        <position position="1"/>
    </location>
</feature>
<organism evidence="1 2">
    <name type="scientific">Rotaria magnacalcarata</name>
    <dbReference type="NCBI Taxonomy" id="392030"/>
    <lineage>
        <taxon>Eukaryota</taxon>
        <taxon>Metazoa</taxon>
        <taxon>Spiralia</taxon>
        <taxon>Gnathifera</taxon>
        <taxon>Rotifera</taxon>
        <taxon>Eurotatoria</taxon>
        <taxon>Bdelloidea</taxon>
        <taxon>Philodinida</taxon>
        <taxon>Philodinidae</taxon>
        <taxon>Rotaria</taxon>
    </lineage>
</organism>